<reference evidence="1" key="1">
    <citation type="submission" date="2021-02" db="EMBL/GenBank/DDBJ databases">
        <authorList>
            <person name="Nowell W R."/>
        </authorList>
    </citation>
    <scope>NUCLEOTIDE SEQUENCE</scope>
</reference>
<proteinExistence type="predicted"/>
<dbReference type="AlphaFoldDB" id="A0A8S2Q5E6"/>
<protein>
    <submittedName>
        <fullName evidence="1">Uncharacterized protein</fullName>
    </submittedName>
</protein>
<comment type="caution">
    <text evidence="1">The sequence shown here is derived from an EMBL/GenBank/DDBJ whole genome shotgun (WGS) entry which is preliminary data.</text>
</comment>
<gene>
    <name evidence="2" type="ORF">GIL414_LOCUS40517</name>
    <name evidence="1" type="ORF">SMN809_LOCUS16742</name>
</gene>
<accession>A0A8S2Q5E6</accession>
<name>A0A8S2Q5E6_9BILA</name>
<dbReference type="EMBL" id="CAJOBJ010112597">
    <property type="protein sequence ID" value="CAF4638307.1"/>
    <property type="molecule type" value="Genomic_DNA"/>
</dbReference>
<dbReference type="EMBL" id="CAJOBI010007562">
    <property type="protein sequence ID" value="CAF4089109.1"/>
    <property type="molecule type" value="Genomic_DNA"/>
</dbReference>
<dbReference type="Proteomes" id="UP000681720">
    <property type="component" value="Unassembled WGS sequence"/>
</dbReference>
<dbReference type="Proteomes" id="UP000676336">
    <property type="component" value="Unassembled WGS sequence"/>
</dbReference>
<evidence type="ECO:0000313" key="1">
    <source>
        <dbReference type="EMBL" id="CAF4089109.1"/>
    </source>
</evidence>
<evidence type="ECO:0000313" key="2">
    <source>
        <dbReference type="EMBL" id="CAF4638307.1"/>
    </source>
</evidence>
<organism evidence="1 3">
    <name type="scientific">Rotaria magnacalcarata</name>
    <dbReference type="NCBI Taxonomy" id="392030"/>
    <lineage>
        <taxon>Eukaryota</taxon>
        <taxon>Metazoa</taxon>
        <taxon>Spiralia</taxon>
        <taxon>Gnathifera</taxon>
        <taxon>Rotifera</taxon>
        <taxon>Eurotatoria</taxon>
        <taxon>Bdelloidea</taxon>
        <taxon>Philodinida</taxon>
        <taxon>Philodinidae</taxon>
        <taxon>Rotaria</taxon>
    </lineage>
</organism>
<sequence>MNNTSRSNNRSFSTRFYQSNFRESVPCQYCNDNELFDMEQLSDHLKTYHQDNHQPIFQRCIQRQLITSAVPCEYCEVRCPFDDINLHQMDCHRNPRNILNHRIKTIKSDLSSKT</sequence>
<evidence type="ECO:0000313" key="3">
    <source>
        <dbReference type="Proteomes" id="UP000676336"/>
    </source>
</evidence>